<proteinExistence type="predicted"/>
<reference evidence="2" key="1">
    <citation type="submission" date="2020-12" db="EMBL/GenBank/DDBJ databases">
        <title>Ramlibacter sp. nov., isolated from a freshwater alga, Cryptomonas.</title>
        <authorList>
            <person name="Kim H.M."/>
            <person name="Jeon C.O."/>
        </authorList>
    </citation>
    <scope>NUCLEOTIDE SEQUENCE</scope>
    <source>
        <strain evidence="2">CrO1</strain>
    </source>
</reference>
<accession>A0A934Q4D2</accession>
<protein>
    <submittedName>
        <fullName evidence="2">LON peptidase substrate-binding domain-containing protein</fullName>
    </submittedName>
</protein>
<evidence type="ECO:0000313" key="2">
    <source>
        <dbReference type="EMBL" id="MBK0394292.1"/>
    </source>
</evidence>
<dbReference type="PANTHER" id="PTHR46732">
    <property type="entry name" value="ATP-DEPENDENT PROTEASE LA (LON) DOMAIN PROTEIN"/>
    <property type="match status" value="1"/>
</dbReference>
<dbReference type="Proteomes" id="UP000617041">
    <property type="component" value="Unassembled WGS sequence"/>
</dbReference>
<dbReference type="InterPro" id="IPR015947">
    <property type="entry name" value="PUA-like_sf"/>
</dbReference>
<dbReference type="Pfam" id="PF02190">
    <property type="entry name" value="LON_substr_bdg"/>
    <property type="match status" value="1"/>
</dbReference>
<dbReference type="Gene3D" id="1.10.4060.10">
    <property type="entry name" value="BPP1347 like domain"/>
    <property type="match status" value="1"/>
</dbReference>
<gene>
    <name evidence="2" type="ORF">I8E28_16945</name>
</gene>
<dbReference type="Gene3D" id="2.30.130.40">
    <property type="entry name" value="LON domain-like"/>
    <property type="match status" value="1"/>
</dbReference>
<evidence type="ECO:0000259" key="1">
    <source>
        <dbReference type="PROSITE" id="PS51787"/>
    </source>
</evidence>
<dbReference type="PANTHER" id="PTHR46732:SF8">
    <property type="entry name" value="ATP-DEPENDENT PROTEASE LA (LON) DOMAIN PROTEIN"/>
    <property type="match status" value="1"/>
</dbReference>
<sequence>MTSALTLQSLPLFPLGTVLFPDGVLPLRVFEVRYLDMVQRCHRAGAPFGVVSLTQGHEVRTPGAGREAFATVGTLATITSFEQPRAGLLMIRATGGQRFRITSSDQLKHGLWVADVQQIASDKSVPVPDDLRSTADALAKLVQSLHEKAIGPDQMPVPEPLRLDDCGWVANRWCELLPMPVPLKQRLMELDNPLVRLELVSDVLAKTGIAG</sequence>
<comment type="caution">
    <text evidence="2">The sequence shown here is derived from an EMBL/GenBank/DDBJ whole genome shotgun (WGS) entry which is preliminary data.</text>
</comment>
<name>A0A934Q4D2_9BURK</name>
<dbReference type="SUPFAM" id="SSF88697">
    <property type="entry name" value="PUA domain-like"/>
    <property type="match status" value="1"/>
</dbReference>
<dbReference type="SMART" id="SM00464">
    <property type="entry name" value="LON"/>
    <property type="match status" value="1"/>
</dbReference>
<dbReference type="PROSITE" id="PS51787">
    <property type="entry name" value="LON_N"/>
    <property type="match status" value="1"/>
</dbReference>
<dbReference type="AlphaFoldDB" id="A0A934Q4D2"/>
<dbReference type="InterPro" id="IPR003111">
    <property type="entry name" value="Lon_prtase_N"/>
</dbReference>
<evidence type="ECO:0000313" key="3">
    <source>
        <dbReference type="Proteomes" id="UP000617041"/>
    </source>
</evidence>
<feature type="domain" description="Lon N-terminal" evidence="1">
    <location>
        <begin position="7"/>
        <end position="208"/>
    </location>
</feature>
<dbReference type="RefSeq" id="WP_200789291.1">
    <property type="nucleotide sequence ID" value="NZ_JAEDAO010000001.1"/>
</dbReference>
<keyword evidence="3" id="KW-1185">Reference proteome</keyword>
<organism evidence="2 3">
    <name type="scientific">Ramlibacter algicola</name>
    <dbReference type="NCBI Taxonomy" id="2795217"/>
    <lineage>
        <taxon>Bacteria</taxon>
        <taxon>Pseudomonadati</taxon>
        <taxon>Pseudomonadota</taxon>
        <taxon>Betaproteobacteria</taxon>
        <taxon>Burkholderiales</taxon>
        <taxon>Comamonadaceae</taxon>
        <taxon>Ramlibacter</taxon>
    </lineage>
</organism>
<dbReference type="EMBL" id="JAEDAO010000001">
    <property type="protein sequence ID" value="MBK0394292.1"/>
    <property type="molecule type" value="Genomic_DNA"/>
</dbReference>
<dbReference type="InterPro" id="IPR046336">
    <property type="entry name" value="Lon_prtase_N_sf"/>
</dbReference>